<protein>
    <submittedName>
        <fullName evidence="1">RNA helicase</fullName>
    </submittedName>
</protein>
<accession>A0ABV4N931</accession>
<keyword evidence="1" id="KW-0067">ATP-binding</keyword>
<keyword evidence="1" id="KW-0378">Hydrolase</keyword>
<keyword evidence="1" id="KW-0347">Helicase</keyword>
<dbReference type="EMBL" id="JBFRUW010000018">
    <property type="protein sequence ID" value="MFA0567917.1"/>
    <property type="molecule type" value="Genomic_DNA"/>
</dbReference>
<dbReference type="RefSeq" id="WP_137373762.1">
    <property type="nucleotide sequence ID" value="NZ_AP025491.1"/>
</dbReference>
<reference evidence="1 2" key="1">
    <citation type="journal article" date="2024" name="ISME J.">
        <title>Tailless and filamentous prophages are predominant in marine Vibrio.</title>
        <authorList>
            <person name="Steensen K."/>
            <person name="Seneca J."/>
            <person name="Bartlau N."/>
            <person name="Yu X.A."/>
            <person name="Hussain F.A."/>
            <person name="Polz M.F."/>
        </authorList>
    </citation>
    <scope>NUCLEOTIDE SEQUENCE [LARGE SCALE GENOMIC DNA]</scope>
    <source>
        <strain evidence="1 2">10N.222.51.A1</strain>
    </source>
</reference>
<name>A0ABV4N931_9VIBR</name>
<proteinExistence type="predicted"/>
<evidence type="ECO:0000313" key="1">
    <source>
        <dbReference type="EMBL" id="MFA0567917.1"/>
    </source>
</evidence>
<dbReference type="GO" id="GO:0004386">
    <property type="term" value="F:helicase activity"/>
    <property type="evidence" value="ECO:0007669"/>
    <property type="project" value="UniProtKB-KW"/>
</dbReference>
<comment type="caution">
    <text evidence="1">The sequence shown here is derived from an EMBL/GenBank/DDBJ whole genome shotgun (WGS) entry which is preliminary data.</text>
</comment>
<sequence>MAAIPHYECEIEYEVCYFENGKITTTRIMATNRQEAMDWYLGAGKHMNDLYSIRPDE</sequence>
<gene>
    <name evidence="1" type="ORF">AB4566_06485</name>
</gene>
<dbReference type="Proteomes" id="UP001570417">
    <property type="component" value="Unassembled WGS sequence"/>
</dbReference>
<keyword evidence="1" id="KW-0547">Nucleotide-binding</keyword>
<organism evidence="1 2">
    <name type="scientific">Vibrio gallaecicus</name>
    <dbReference type="NCBI Taxonomy" id="552386"/>
    <lineage>
        <taxon>Bacteria</taxon>
        <taxon>Pseudomonadati</taxon>
        <taxon>Pseudomonadota</taxon>
        <taxon>Gammaproteobacteria</taxon>
        <taxon>Vibrionales</taxon>
        <taxon>Vibrionaceae</taxon>
        <taxon>Vibrio</taxon>
    </lineage>
</organism>
<evidence type="ECO:0000313" key="2">
    <source>
        <dbReference type="Proteomes" id="UP001570417"/>
    </source>
</evidence>
<keyword evidence="2" id="KW-1185">Reference proteome</keyword>